<reference evidence="1 2" key="2">
    <citation type="journal article" date="2009" name="BMC Microbiol.">
        <title>The genome sequence of Geobacter metallireducens: features of metabolism, physiology and regulation common and dissimilar to Geobacter sulfurreducens.</title>
        <authorList>
            <person name="Aklujkar M."/>
            <person name="Krushkal J."/>
            <person name="DiBartolo G."/>
            <person name="Lapidus A."/>
            <person name="Land M.L."/>
            <person name="Lovley D.R."/>
        </authorList>
    </citation>
    <scope>NUCLEOTIDE SEQUENCE [LARGE SCALE GENOMIC DNA]</scope>
    <source>
        <strain evidence="2">ATCC 53774 / DSM 7210 / GS-15</strain>
    </source>
</reference>
<sequence>MSNSLNDQIDFHIPERHEFCSGYEIYNQRERRGPIWFDALEVINKNWGNASEMERGVSRIIRGWNRFYARYDKNAVIASIDRNIDSLSNLRDRGIETLTTLDSELLTTLFNDFLSSLKRLNDNRKSPVSVAKTLSLFAPAFLPIWDSNIAWKYNCFYIDGDSHIKYLKFCEKIKYSRKEFENLFRTATIVHFSRESTNTTIQSTQSTGFKGATGKKKRDRLLFEERIAEGMKACGKTSPSPIFFVDSGCK</sequence>
<dbReference type="KEGG" id="gme:Gmet_0318"/>
<dbReference type="Proteomes" id="UP000007073">
    <property type="component" value="Chromosome"/>
</dbReference>
<dbReference type="RefSeq" id="WP_004514029.1">
    <property type="nucleotide sequence ID" value="NC_007517.1"/>
</dbReference>
<protein>
    <submittedName>
        <fullName evidence="1">Uncharacterized protein</fullName>
    </submittedName>
</protein>
<dbReference type="EMBL" id="CP000148">
    <property type="protein sequence ID" value="ABB30562.1"/>
    <property type="molecule type" value="Genomic_DNA"/>
</dbReference>
<dbReference type="HOGENOM" id="CLU_1110170_0_0_7"/>
<proteinExistence type="predicted"/>
<accession>Q39YW2</accession>
<reference evidence="1 2" key="1">
    <citation type="submission" date="2005-10" db="EMBL/GenBank/DDBJ databases">
        <title>Complete sequence of Geobacter metallireducens GS-15.</title>
        <authorList>
            <consortium name="US DOE Joint Genome Institute"/>
            <person name="Copeland A."/>
            <person name="Lucas S."/>
            <person name="Lapidus A."/>
            <person name="Barry K."/>
            <person name="Detter J.C."/>
            <person name="Glavina T."/>
            <person name="Hammon N."/>
            <person name="Israni S."/>
            <person name="Pitluck S."/>
            <person name="Di Bartolo G."/>
            <person name="Chain P."/>
            <person name="Schmutz J."/>
            <person name="Larimer F."/>
            <person name="Land M."/>
            <person name="Kyrpides N."/>
            <person name="Ivanova N."/>
            <person name="Richardson P."/>
        </authorList>
    </citation>
    <scope>NUCLEOTIDE SEQUENCE [LARGE SCALE GENOMIC DNA]</scope>
    <source>
        <strain evidence="2">ATCC 53774 / DSM 7210 / GS-15</strain>
    </source>
</reference>
<dbReference type="AlphaFoldDB" id="Q39YW2"/>
<evidence type="ECO:0000313" key="1">
    <source>
        <dbReference type="EMBL" id="ABB30562.1"/>
    </source>
</evidence>
<keyword evidence="2" id="KW-1185">Reference proteome</keyword>
<evidence type="ECO:0000313" key="2">
    <source>
        <dbReference type="Proteomes" id="UP000007073"/>
    </source>
</evidence>
<name>Q39YW2_GEOMG</name>
<organism evidence="1 2">
    <name type="scientific">Geobacter metallireducens (strain ATCC 53774 / DSM 7210 / GS-15)</name>
    <dbReference type="NCBI Taxonomy" id="269799"/>
    <lineage>
        <taxon>Bacteria</taxon>
        <taxon>Pseudomonadati</taxon>
        <taxon>Thermodesulfobacteriota</taxon>
        <taxon>Desulfuromonadia</taxon>
        <taxon>Geobacterales</taxon>
        <taxon>Geobacteraceae</taxon>
        <taxon>Geobacter</taxon>
    </lineage>
</organism>
<gene>
    <name evidence="1" type="ordered locus">Gmet_0318</name>
</gene>